<dbReference type="CDD" id="cd20546">
    <property type="entry name" value="CYCLIN_SpCG1C_ScCTK2-like_rpt2"/>
    <property type="match status" value="1"/>
</dbReference>
<feature type="region of interest" description="Disordered" evidence="6">
    <location>
        <begin position="280"/>
        <end position="530"/>
    </location>
</feature>
<dbReference type="InterPro" id="IPR043198">
    <property type="entry name" value="Cyclin/Ssn8"/>
</dbReference>
<dbReference type="Proteomes" id="UP001583193">
    <property type="component" value="Unassembled WGS sequence"/>
</dbReference>
<comment type="similarity">
    <text evidence="1">Belongs to the cyclin family. Cyclin C subfamily.</text>
</comment>
<dbReference type="InterPro" id="IPR036915">
    <property type="entry name" value="Cyclin-like_sf"/>
</dbReference>
<evidence type="ECO:0000256" key="6">
    <source>
        <dbReference type="SAM" id="MobiDB-lite"/>
    </source>
</evidence>
<dbReference type="InterPro" id="IPR006671">
    <property type="entry name" value="Cyclin_N"/>
</dbReference>
<evidence type="ECO:0000259" key="7">
    <source>
        <dbReference type="SMART" id="SM00385"/>
    </source>
</evidence>
<feature type="compositionally biased region" description="Low complexity" evidence="6">
    <location>
        <begin position="419"/>
        <end position="429"/>
    </location>
</feature>
<evidence type="ECO:0000313" key="9">
    <source>
        <dbReference type="Proteomes" id="UP001583193"/>
    </source>
</evidence>
<dbReference type="SMART" id="SM00385">
    <property type="entry name" value="CYCLIN"/>
    <property type="match status" value="1"/>
</dbReference>
<sequence>MPFMTSSPSSSRRREPRPVPAPSNPVLLASQSQWLFTDEELTRTPSLLDGMTMEAEHTSRSKGVNFITQVGIMLKLPQLTLATASVYLHRFFVRYSMVDLPHRPGMHPYPIAATALFLATKVEENCRKMREIVVACCRVAQKNPNLVVDEQSKEFWKWRDTILHNEDLLLEALCFDLQLEQPYRILYDFICFFGVNENKNLRNAAWAFVNDSTFTVLCLQFTPRIIAASALYAAALHCNIAFEDDELGRPWWEQVDVDLTQVRRACNRMAELYENNAIHRQGHRYPTAPVHGGEDTEKTRTSYRGSPTGTPSENDINGRKRSREPEGLQNHHESLKPPVSNGTSFDTSTSERSPKRQRVARDESRTAGEGSRSQRPHSSQDTVVTATSRLDASSSSDLPSRDRDRDRDDHHHNSHNNHDNLNNPNNTTTQRQHHPLPPIPPPPARRNSRDNESDTDSIQQRIDDIVKQNSSTTTAQRPSGQDQDQDRDRDRDKGPDGGGGKSPPASNNRSDIEEGEAIDEEGGGSEEGEI</sequence>
<keyword evidence="5" id="KW-0195">Cyclin</keyword>
<protein>
    <recommendedName>
        <fullName evidence="3">RNA polymerase II holoenzyme cyclin-like subunit</fullName>
    </recommendedName>
</protein>
<evidence type="ECO:0000256" key="5">
    <source>
        <dbReference type="RuleBase" id="RU000383"/>
    </source>
</evidence>
<dbReference type="PANTHER" id="PTHR10026">
    <property type="entry name" value="CYCLIN"/>
    <property type="match status" value="1"/>
</dbReference>
<comment type="function">
    <text evidence="4">Component of the SRB8-11 complex. The SRB8-11 complex is a regulatory module of the Mediator complex which is itself involved in regulation of basal and activated RNA polymerase II-dependent transcription. The SRB8-11 complex may be involved in the transcriptional repression of a subset of genes regulated by Mediator. It may inhibit the association of the Mediator complex with RNA polymerase II to form the holoenzyme complex. The SRB8-11 complex phosphorylates the C-terminal domain (CTD) of the largest subunit of RNA polymerase II.</text>
</comment>
<comment type="subunit">
    <text evidence="2">Component of the SRB8-11 complex, a regulatory module of the Mediator complex.</text>
</comment>
<feature type="compositionally biased region" description="Pro residues" evidence="6">
    <location>
        <begin position="435"/>
        <end position="444"/>
    </location>
</feature>
<evidence type="ECO:0000256" key="4">
    <source>
        <dbReference type="ARBA" id="ARBA00025278"/>
    </source>
</evidence>
<feature type="region of interest" description="Disordered" evidence="6">
    <location>
        <begin position="1"/>
        <end position="24"/>
    </location>
</feature>
<dbReference type="InterPro" id="IPR013763">
    <property type="entry name" value="Cyclin-like_dom"/>
</dbReference>
<accession>A0ABR3XPF4</accession>
<gene>
    <name evidence="8" type="ORF">Plec18167_004588</name>
</gene>
<evidence type="ECO:0000256" key="1">
    <source>
        <dbReference type="ARBA" id="ARBA00008638"/>
    </source>
</evidence>
<feature type="compositionally biased region" description="Low complexity" evidence="6">
    <location>
        <begin position="1"/>
        <end position="10"/>
    </location>
</feature>
<feature type="compositionally biased region" description="Acidic residues" evidence="6">
    <location>
        <begin position="513"/>
        <end position="530"/>
    </location>
</feature>
<feature type="compositionally biased region" description="Polar residues" evidence="6">
    <location>
        <begin position="340"/>
        <end position="351"/>
    </location>
</feature>
<feature type="compositionally biased region" description="Polar residues" evidence="6">
    <location>
        <begin position="371"/>
        <end position="384"/>
    </location>
</feature>
<dbReference type="SUPFAM" id="SSF47954">
    <property type="entry name" value="Cyclin-like"/>
    <property type="match status" value="2"/>
</dbReference>
<proteinExistence type="inferred from homology"/>
<dbReference type="Gene3D" id="1.10.472.10">
    <property type="entry name" value="Cyclin-like"/>
    <property type="match status" value="2"/>
</dbReference>
<dbReference type="EMBL" id="JAVDPF010000013">
    <property type="protein sequence ID" value="KAL1877625.1"/>
    <property type="molecule type" value="Genomic_DNA"/>
</dbReference>
<comment type="caution">
    <text evidence="8">The sequence shown here is derived from an EMBL/GenBank/DDBJ whole genome shotgun (WGS) entry which is preliminary data.</text>
</comment>
<organism evidence="8 9">
    <name type="scientific">Paecilomyces lecythidis</name>
    <dbReference type="NCBI Taxonomy" id="3004212"/>
    <lineage>
        <taxon>Eukaryota</taxon>
        <taxon>Fungi</taxon>
        <taxon>Dikarya</taxon>
        <taxon>Ascomycota</taxon>
        <taxon>Pezizomycotina</taxon>
        <taxon>Eurotiomycetes</taxon>
        <taxon>Eurotiomycetidae</taxon>
        <taxon>Eurotiales</taxon>
        <taxon>Thermoascaceae</taxon>
        <taxon>Paecilomyces</taxon>
    </lineage>
</organism>
<feature type="domain" description="Cyclin-like" evidence="7">
    <location>
        <begin position="65"/>
        <end position="171"/>
    </location>
</feature>
<feature type="compositionally biased region" description="Basic and acidic residues" evidence="6">
    <location>
        <begin position="399"/>
        <end position="411"/>
    </location>
</feature>
<dbReference type="CDD" id="cd20545">
    <property type="entry name" value="CYCLIN_SpCG1C-like_rpt1"/>
    <property type="match status" value="1"/>
</dbReference>
<keyword evidence="9" id="KW-1185">Reference proteome</keyword>
<dbReference type="Pfam" id="PF00134">
    <property type="entry name" value="Cyclin_N"/>
    <property type="match status" value="1"/>
</dbReference>
<feature type="compositionally biased region" description="Low complexity" evidence="6">
    <location>
        <begin position="385"/>
        <end position="398"/>
    </location>
</feature>
<feature type="compositionally biased region" description="Polar residues" evidence="6">
    <location>
        <begin position="302"/>
        <end position="315"/>
    </location>
</feature>
<dbReference type="PIRSF" id="PIRSF036580">
    <property type="entry name" value="Cyclin_L"/>
    <property type="match status" value="1"/>
</dbReference>
<evidence type="ECO:0000256" key="3">
    <source>
        <dbReference type="ARBA" id="ARBA00014912"/>
    </source>
</evidence>
<feature type="compositionally biased region" description="Basic and acidic residues" evidence="6">
    <location>
        <begin position="323"/>
        <end position="335"/>
    </location>
</feature>
<feature type="compositionally biased region" description="Basic and acidic residues" evidence="6">
    <location>
        <begin position="484"/>
        <end position="495"/>
    </location>
</feature>
<reference evidence="8 9" key="1">
    <citation type="journal article" date="2024" name="IMA Fungus">
        <title>IMA Genome - F19 : A genome assembly and annotation guide to empower mycologists, including annotated draft genome sequences of Ceratocystis pirilliformis, Diaporthe australafricana, Fusarium ophioides, Paecilomyces lecythidis, and Sporothrix stenoceras.</title>
        <authorList>
            <person name="Aylward J."/>
            <person name="Wilson A.M."/>
            <person name="Visagie C.M."/>
            <person name="Spraker J."/>
            <person name="Barnes I."/>
            <person name="Buitendag C."/>
            <person name="Ceriani C."/>
            <person name="Del Mar Angel L."/>
            <person name="du Plessis D."/>
            <person name="Fuchs T."/>
            <person name="Gasser K."/>
            <person name="Kramer D."/>
            <person name="Li W."/>
            <person name="Munsamy K."/>
            <person name="Piso A."/>
            <person name="Price J.L."/>
            <person name="Sonnekus B."/>
            <person name="Thomas C."/>
            <person name="van der Nest A."/>
            <person name="van Dijk A."/>
            <person name="van Heerden A."/>
            <person name="van Vuuren N."/>
            <person name="Yilmaz N."/>
            <person name="Duong T.A."/>
            <person name="van der Merwe N.A."/>
            <person name="Wingfield M.J."/>
            <person name="Wingfield B.D."/>
        </authorList>
    </citation>
    <scope>NUCLEOTIDE SEQUENCE [LARGE SCALE GENOMIC DNA]</scope>
    <source>
        <strain evidence="8 9">CMW 18167</strain>
    </source>
</reference>
<name>A0ABR3XPF4_9EURO</name>
<evidence type="ECO:0000313" key="8">
    <source>
        <dbReference type="EMBL" id="KAL1877625.1"/>
    </source>
</evidence>
<evidence type="ECO:0000256" key="2">
    <source>
        <dbReference type="ARBA" id="ARBA00011612"/>
    </source>
</evidence>